<organism evidence="2 3">
    <name type="scientific">Mucilaginibacter conchicola</name>
    <dbReference type="NCBI Taxonomy" id="2303333"/>
    <lineage>
        <taxon>Bacteria</taxon>
        <taxon>Pseudomonadati</taxon>
        <taxon>Bacteroidota</taxon>
        <taxon>Sphingobacteriia</taxon>
        <taxon>Sphingobacteriales</taxon>
        <taxon>Sphingobacteriaceae</taxon>
        <taxon>Mucilaginibacter</taxon>
    </lineage>
</organism>
<protein>
    <submittedName>
        <fullName evidence="2">Uncharacterized protein</fullName>
    </submittedName>
</protein>
<evidence type="ECO:0000313" key="2">
    <source>
        <dbReference type="EMBL" id="RFZ93005.1"/>
    </source>
</evidence>
<dbReference type="OrthoDB" id="790967at2"/>
<accession>A0A372NUX1</accession>
<dbReference type="EMBL" id="QWDC01000002">
    <property type="protein sequence ID" value="RFZ93005.1"/>
    <property type="molecule type" value="Genomic_DNA"/>
</dbReference>
<evidence type="ECO:0000256" key="1">
    <source>
        <dbReference type="SAM" id="SignalP"/>
    </source>
</evidence>
<proteinExistence type="predicted"/>
<dbReference type="RefSeq" id="WP_117392714.1">
    <property type="nucleotide sequence ID" value="NZ_QWDC01000002.1"/>
</dbReference>
<comment type="caution">
    <text evidence="2">The sequence shown here is derived from an EMBL/GenBank/DDBJ whole genome shotgun (WGS) entry which is preliminary data.</text>
</comment>
<feature type="signal peptide" evidence="1">
    <location>
        <begin position="1"/>
        <end position="19"/>
    </location>
</feature>
<feature type="chain" id="PRO_5016827801" evidence="1">
    <location>
        <begin position="20"/>
        <end position="198"/>
    </location>
</feature>
<keyword evidence="3" id="KW-1185">Reference proteome</keyword>
<name>A0A372NUX1_9SPHI</name>
<evidence type="ECO:0000313" key="3">
    <source>
        <dbReference type="Proteomes" id="UP000264217"/>
    </source>
</evidence>
<gene>
    <name evidence="2" type="ORF">D0C36_16605</name>
</gene>
<dbReference type="AlphaFoldDB" id="A0A372NUX1"/>
<sequence length="198" mass="22786">MKRLLFFVCLMICCLSGFAQQNNNEVDSVYKTLKSSKAAIDSYSEKNPQRVLVYTKLPGKTTLKKLGDNEDWPELRDYDYNVVRGASGKIVKVVQMPFVPSGDWFIAFSYYFDDNGNIFAFERMINGFNNDVKGGIIYEKQIKYYTSPFKLVKTVYSLKRKDGKPLKNRMNLDGVRPEYKIYQGIASCRKAFNLPANL</sequence>
<dbReference type="Proteomes" id="UP000264217">
    <property type="component" value="Unassembled WGS sequence"/>
</dbReference>
<keyword evidence="1" id="KW-0732">Signal</keyword>
<reference evidence="2 3" key="1">
    <citation type="submission" date="2018-08" db="EMBL/GenBank/DDBJ databases">
        <title>Mucilaginibacter sp. MYSH2.</title>
        <authorList>
            <person name="Seo T."/>
        </authorList>
    </citation>
    <scope>NUCLEOTIDE SEQUENCE [LARGE SCALE GENOMIC DNA]</scope>
    <source>
        <strain evidence="2 3">MYSH2</strain>
    </source>
</reference>